<keyword evidence="6" id="KW-0564">Palmitate</keyword>
<name>A0A559KBG8_9BACL</name>
<keyword evidence="11" id="KW-1185">Reference proteome</keyword>
<keyword evidence="4" id="KW-0732">Signal</keyword>
<dbReference type="Proteomes" id="UP000317036">
    <property type="component" value="Unassembled WGS sequence"/>
</dbReference>
<reference evidence="10 11" key="1">
    <citation type="submission" date="2019-07" db="EMBL/GenBank/DDBJ databases">
        <authorList>
            <person name="Kim J."/>
        </authorList>
    </citation>
    <scope>NUCLEOTIDE SEQUENCE [LARGE SCALE GENOMIC DNA]</scope>
    <source>
        <strain evidence="10 11">JC52</strain>
    </source>
</reference>
<evidence type="ECO:0000256" key="2">
    <source>
        <dbReference type="ARBA" id="ARBA00007886"/>
    </source>
</evidence>
<organism evidence="10 11">
    <name type="scientific">Paenibacillus cremeus</name>
    <dbReference type="NCBI Taxonomy" id="2163881"/>
    <lineage>
        <taxon>Bacteria</taxon>
        <taxon>Bacillati</taxon>
        <taxon>Bacillota</taxon>
        <taxon>Bacilli</taxon>
        <taxon>Bacillales</taxon>
        <taxon>Paenibacillaceae</taxon>
        <taxon>Paenibacillus</taxon>
    </lineage>
</organism>
<dbReference type="Pfam" id="PF05504">
    <property type="entry name" value="Spore_GerAC"/>
    <property type="match status" value="1"/>
</dbReference>
<evidence type="ECO:0000256" key="1">
    <source>
        <dbReference type="ARBA" id="ARBA00004635"/>
    </source>
</evidence>
<dbReference type="InterPro" id="IPR057336">
    <property type="entry name" value="GerAC_N"/>
</dbReference>
<evidence type="ECO:0000256" key="6">
    <source>
        <dbReference type="ARBA" id="ARBA00023139"/>
    </source>
</evidence>
<gene>
    <name evidence="10" type="ORF">FPZ49_13640</name>
</gene>
<dbReference type="InterPro" id="IPR038501">
    <property type="entry name" value="Spore_GerAC_C_sf"/>
</dbReference>
<feature type="domain" description="Spore germination protein N-terminal" evidence="9">
    <location>
        <begin position="33"/>
        <end position="202"/>
    </location>
</feature>
<dbReference type="GO" id="GO:0016020">
    <property type="term" value="C:membrane"/>
    <property type="evidence" value="ECO:0007669"/>
    <property type="project" value="UniProtKB-SubCell"/>
</dbReference>
<dbReference type="GO" id="GO:0009847">
    <property type="term" value="P:spore germination"/>
    <property type="evidence" value="ECO:0007669"/>
    <property type="project" value="InterPro"/>
</dbReference>
<comment type="similarity">
    <text evidence="2">Belongs to the GerABKC lipoprotein family.</text>
</comment>
<dbReference type="OrthoDB" id="2433998at2"/>
<comment type="caution">
    <text evidence="10">The sequence shown here is derived from an EMBL/GenBank/DDBJ whole genome shotgun (WGS) entry which is preliminary data.</text>
</comment>
<evidence type="ECO:0000313" key="10">
    <source>
        <dbReference type="EMBL" id="TVY09477.1"/>
    </source>
</evidence>
<evidence type="ECO:0000256" key="3">
    <source>
        <dbReference type="ARBA" id="ARBA00022544"/>
    </source>
</evidence>
<protein>
    <submittedName>
        <fullName evidence="10">Ger(X)C family spore germination protein</fullName>
    </submittedName>
</protein>
<keyword evidence="5" id="KW-0472">Membrane</keyword>
<sequence length="372" mass="41872">MEAKKGEGYFMNKVVMTLLLLLCCIFLASCSFKDIDKRFFVIAMGIDWTGKKDKPYLVTLRLAIPASKVGEGLAESQIEATESTSIAEAVRSLKSHVDKELDFGHCRVFLFGDQLVKTSLDESLNWLSRRRDVQLISYLAVAEPDANQLLKANPTTERLAGNAFFLTFGKEGTVSPFIVTEYLFDSFRRFKETGLDPYLPVIAFDGDSYVVERLALLNKQKERLVLSPPETSLYNLSANAFKRSGIAINYKGERLAFYVSRASRSVTISRETIPTVKLELNVGGMVEQSPITVRGKNLAEIQKLLEADVNQSTLKLLYKIRDAGVDPYGFGLHYLAQYFGSEEDWKHWKSVYPSVKFEVNTHVKIESTGLVR</sequence>
<evidence type="ECO:0000259" key="9">
    <source>
        <dbReference type="Pfam" id="PF25198"/>
    </source>
</evidence>
<dbReference type="Gene3D" id="3.30.300.210">
    <property type="entry name" value="Nutrient germinant receptor protein C, domain 3"/>
    <property type="match status" value="1"/>
</dbReference>
<proteinExistence type="inferred from homology"/>
<keyword evidence="3" id="KW-0309">Germination</keyword>
<dbReference type="NCBIfam" id="TIGR02887">
    <property type="entry name" value="spore_ger_x_C"/>
    <property type="match status" value="1"/>
</dbReference>
<dbReference type="Pfam" id="PF25198">
    <property type="entry name" value="Spore_GerAC_N"/>
    <property type="match status" value="1"/>
</dbReference>
<evidence type="ECO:0000256" key="7">
    <source>
        <dbReference type="ARBA" id="ARBA00023288"/>
    </source>
</evidence>
<dbReference type="PANTHER" id="PTHR35789">
    <property type="entry name" value="SPORE GERMINATION PROTEIN B3"/>
    <property type="match status" value="1"/>
</dbReference>
<comment type="subcellular location">
    <subcellularLocation>
        <location evidence="1">Membrane</location>
        <topology evidence="1">Lipid-anchor</topology>
    </subcellularLocation>
</comment>
<evidence type="ECO:0000256" key="4">
    <source>
        <dbReference type="ARBA" id="ARBA00022729"/>
    </source>
</evidence>
<dbReference type="InterPro" id="IPR046953">
    <property type="entry name" value="Spore_GerAC-like_C"/>
</dbReference>
<dbReference type="InterPro" id="IPR008844">
    <property type="entry name" value="Spore_GerAC-like"/>
</dbReference>
<dbReference type="EMBL" id="VNJI01000014">
    <property type="protein sequence ID" value="TVY09477.1"/>
    <property type="molecule type" value="Genomic_DNA"/>
</dbReference>
<dbReference type="PANTHER" id="PTHR35789:SF1">
    <property type="entry name" value="SPORE GERMINATION PROTEIN B3"/>
    <property type="match status" value="1"/>
</dbReference>
<evidence type="ECO:0000256" key="5">
    <source>
        <dbReference type="ARBA" id="ARBA00023136"/>
    </source>
</evidence>
<evidence type="ECO:0000259" key="8">
    <source>
        <dbReference type="Pfam" id="PF05504"/>
    </source>
</evidence>
<feature type="domain" description="Spore germination GerAC-like C-terminal" evidence="8">
    <location>
        <begin position="214"/>
        <end position="369"/>
    </location>
</feature>
<keyword evidence="7" id="KW-0449">Lipoprotein</keyword>
<dbReference type="PROSITE" id="PS51257">
    <property type="entry name" value="PROKAR_LIPOPROTEIN"/>
    <property type="match status" value="1"/>
</dbReference>
<accession>A0A559KBG8</accession>
<dbReference type="AlphaFoldDB" id="A0A559KBG8"/>
<evidence type="ECO:0000313" key="11">
    <source>
        <dbReference type="Proteomes" id="UP000317036"/>
    </source>
</evidence>